<keyword evidence="1" id="KW-0812">Transmembrane</keyword>
<dbReference type="AlphaFoldDB" id="A0A168MRM1"/>
<keyword evidence="1" id="KW-0472">Membrane</keyword>
<comment type="caution">
    <text evidence="2">The sequence shown here is derived from an EMBL/GenBank/DDBJ whole genome shotgun (WGS) entry which is preliminary data.</text>
</comment>
<dbReference type="Proteomes" id="UP000077355">
    <property type="component" value="Unassembled WGS sequence"/>
</dbReference>
<organism evidence="2 3">
    <name type="scientific">Paenibacillus antarcticus</name>
    <dbReference type="NCBI Taxonomy" id="253703"/>
    <lineage>
        <taxon>Bacteria</taxon>
        <taxon>Bacillati</taxon>
        <taxon>Bacillota</taxon>
        <taxon>Bacilli</taxon>
        <taxon>Bacillales</taxon>
        <taxon>Paenibacillaceae</taxon>
        <taxon>Paenibacillus</taxon>
    </lineage>
</organism>
<dbReference type="EMBL" id="LVJI01000018">
    <property type="protein sequence ID" value="OAB44974.1"/>
    <property type="molecule type" value="Genomic_DNA"/>
</dbReference>
<accession>A0A168MRM1</accession>
<dbReference type="Gene3D" id="1.20.1250.20">
    <property type="entry name" value="MFS general substrate transporter like domains"/>
    <property type="match status" value="1"/>
</dbReference>
<evidence type="ECO:0000313" key="2">
    <source>
        <dbReference type="EMBL" id="OAB44974.1"/>
    </source>
</evidence>
<name>A0A168MRM1_9BACL</name>
<gene>
    <name evidence="2" type="ORF">PBAT_13565</name>
</gene>
<dbReference type="RefSeq" id="WP_068650446.1">
    <property type="nucleotide sequence ID" value="NZ_CP043611.1"/>
</dbReference>
<reference evidence="2 3" key="1">
    <citation type="submission" date="2016-03" db="EMBL/GenBank/DDBJ databases">
        <title>Draft genome sequence of Paenibacillus antarcticus CECT 5836.</title>
        <authorList>
            <person name="Shin S.-K."/>
            <person name="Yi H."/>
        </authorList>
    </citation>
    <scope>NUCLEOTIDE SEQUENCE [LARGE SCALE GENOMIC DNA]</scope>
    <source>
        <strain evidence="2 3">CECT 5836</strain>
    </source>
</reference>
<feature type="transmembrane region" description="Helical" evidence="1">
    <location>
        <begin position="33"/>
        <end position="54"/>
    </location>
</feature>
<protein>
    <submittedName>
        <fullName evidence="2">Uncharacterized protein</fullName>
    </submittedName>
</protein>
<proteinExistence type="predicted"/>
<evidence type="ECO:0000313" key="3">
    <source>
        <dbReference type="Proteomes" id="UP000077355"/>
    </source>
</evidence>
<dbReference type="InterPro" id="IPR036259">
    <property type="entry name" value="MFS_trans_sf"/>
</dbReference>
<sequence length="73" mass="7855">MIVISAMFVAGSQFIRALSASVISSIVGGMNDYIGFTNTSIMGAYVLLFIIFAFTLRTHKVNLTGGYNVVQTD</sequence>
<keyword evidence="1" id="KW-1133">Transmembrane helix</keyword>
<keyword evidence="3" id="KW-1185">Reference proteome</keyword>
<evidence type="ECO:0000256" key="1">
    <source>
        <dbReference type="SAM" id="Phobius"/>
    </source>
</evidence>